<reference evidence="3" key="1">
    <citation type="submission" date="2022-11" db="UniProtKB">
        <authorList>
            <consortium name="WormBaseParasite"/>
        </authorList>
    </citation>
    <scope>IDENTIFICATION</scope>
</reference>
<proteinExistence type="predicted"/>
<name>A0A914RJ45_PAREQ</name>
<evidence type="ECO:0000256" key="1">
    <source>
        <dbReference type="SAM" id="MobiDB-lite"/>
    </source>
</evidence>
<keyword evidence="2" id="KW-1185">Reference proteome</keyword>
<dbReference type="WBParaSite" id="PEQ_0000649201-mRNA-1">
    <property type="protein sequence ID" value="PEQ_0000649201-mRNA-1"/>
    <property type="gene ID" value="PEQ_0000649201"/>
</dbReference>
<evidence type="ECO:0000313" key="2">
    <source>
        <dbReference type="Proteomes" id="UP000887564"/>
    </source>
</evidence>
<dbReference type="Proteomes" id="UP000887564">
    <property type="component" value="Unplaced"/>
</dbReference>
<organism evidence="2 3">
    <name type="scientific">Parascaris equorum</name>
    <name type="common">Equine roundworm</name>
    <dbReference type="NCBI Taxonomy" id="6256"/>
    <lineage>
        <taxon>Eukaryota</taxon>
        <taxon>Metazoa</taxon>
        <taxon>Ecdysozoa</taxon>
        <taxon>Nematoda</taxon>
        <taxon>Chromadorea</taxon>
        <taxon>Rhabditida</taxon>
        <taxon>Spirurina</taxon>
        <taxon>Ascaridomorpha</taxon>
        <taxon>Ascaridoidea</taxon>
        <taxon>Ascarididae</taxon>
        <taxon>Parascaris</taxon>
    </lineage>
</organism>
<evidence type="ECO:0000313" key="3">
    <source>
        <dbReference type="WBParaSite" id="PEQ_0000649201-mRNA-1"/>
    </source>
</evidence>
<sequence>MKRTKWKNNSAKSKEQNIAFKVGETGSASDRSSIRLFPLPL</sequence>
<accession>A0A914RJ45</accession>
<feature type="region of interest" description="Disordered" evidence="1">
    <location>
        <begin position="1"/>
        <end position="29"/>
    </location>
</feature>
<protein>
    <submittedName>
        <fullName evidence="3">Ribosomal protein L32</fullName>
    </submittedName>
</protein>
<dbReference type="AlphaFoldDB" id="A0A914RJ45"/>